<keyword evidence="1" id="KW-1133">Transmembrane helix</keyword>
<accession>A0A7Y9Z704</accession>
<sequence>MRIWIVVVLAGIGTYLIRASGILIFQNEDRIPPLVRRALRMIGPATMGAIVGNALFLDQGAWRPFGAWHIAALVAVAAAVWKRNLALTMLAGAAAFAVLLLTVY</sequence>
<comment type="caution">
    <text evidence="2">The sequence shown here is derived from an EMBL/GenBank/DDBJ whole genome shotgun (WGS) entry which is preliminary data.</text>
</comment>
<keyword evidence="1" id="KW-0812">Transmembrane</keyword>
<reference evidence="2 3" key="1">
    <citation type="submission" date="2020-07" db="EMBL/GenBank/DDBJ databases">
        <title>Sequencing the genomes of 1000 actinobacteria strains.</title>
        <authorList>
            <person name="Klenk H.-P."/>
        </authorList>
    </citation>
    <scope>NUCLEOTIDE SEQUENCE [LARGE SCALE GENOMIC DNA]</scope>
    <source>
        <strain evidence="2 3">DSM 19970</strain>
    </source>
</reference>
<dbReference type="OrthoDB" id="5148262at2"/>
<feature type="transmembrane region" description="Helical" evidence="1">
    <location>
        <begin position="6"/>
        <end position="26"/>
    </location>
</feature>
<keyword evidence="3" id="KW-1185">Reference proteome</keyword>
<keyword evidence="1" id="KW-0472">Membrane</keyword>
<dbReference type="AlphaFoldDB" id="A0A7Y9Z704"/>
<dbReference type="Pfam" id="PF05437">
    <property type="entry name" value="AzlD"/>
    <property type="match status" value="1"/>
</dbReference>
<feature type="transmembrane region" description="Helical" evidence="1">
    <location>
        <begin position="85"/>
        <end position="103"/>
    </location>
</feature>
<feature type="transmembrane region" description="Helical" evidence="1">
    <location>
        <begin position="38"/>
        <end position="56"/>
    </location>
</feature>
<feature type="transmembrane region" description="Helical" evidence="1">
    <location>
        <begin position="62"/>
        <end position="80"/>
    </location>
</feature>
<gene>
    <name evidence="2" type="ORF">BKA03_000023</name>
</gene>
<name>A0A7Y9Z704_9MICO</name>
<protein>
    <submittedName>
        <fullName evidence="2">Branched-subunit amino acid transport protein</fullName>
    </submittedName>
</protein>
<dbReference type="InterPro" id="IPR008407">
    <property type="entry name" value="Brnchd-chn_aa_trnsp_AzlD"/>
</dbReference>
<evidence type="ECO:0000313" key="3">
    <source>
        <dbReference type="Proteomes" id="UP000547973"/>
    </source>
</evidence>
<dbReference type="Proteomes" id="UP000547973">
    <property type="component" value="Unassembled WGS sequence"/>
</dbReference>
<dbReference type="EMBL" id="JACBZO010000001">
    <property type="protein sequence ID" value="NYI39904.1"/>
    <property type="molecule type" value="Genomic_DNA"/>
</dbReference>
<evidence type="ECO:0000256" key="1">
    <source>
        <dbReference type="SAM" id="Phobius"/>
    </source>
</evidence>
<evidence type="ECO:0000313" key="2">
    <source>
        <dbReference type="EMBL" id="NYI39904.1"/>
    </source>
</evidence>
<organism evidence="2 3">
    <name type="scientific">Demequina lutea</name>
    <dbReference type="NCBI Taxonomy" id="431489"/>
    <lineage>
        <taxon>Bacteria</taxon>
        <taxon>Bacillati</taxon>
        <taxon>Actinomycetota</taxon>
        <taxon>Actinomycetes</taxon>
        <taxon>Micrococcales</taxon>
        <taxon>Demequinaceae</taxon>
        <taxon>Demequina</taxon>
    </lineage>
</organism>
<proteinExistence type="predicted"/>
<dbReference type="RefSeq" id="WP_062075608.1">
    <property type="nucleotide sequence ID" value="NZ_BBRC01000012.1"/>
</dbReference>